<organism evidence="1">
    <name type="scientific">marine sediment metagenome</name>
    <dbReference type="NCBI Taxonomy" id="412755"/>
    <lineage>
        <taxon>unclassified sequences</taxon>
        <taxon>metagenomes</taxon>
        <taxon>ecological metagenomes</taxon>
    </lineage>
</organism>
<reference evidence="1" key="1">
    <citation type="journal article" date="2015" name="Nature">
        <title>Complex archaea that bridge the gap between prokaryotes and eukaryotes.</title>
        <authorList>
            <person name="Spang A."/>
            <person name="Saw J.H."/>
            <person name="Jorgensen S.L."/>
            <person name="Zaremba-Niedzwiedzka K."/>
            <person name="Martijn J."/>
            <person name="Lind A.E."/>
            <person name="van Eijk R."/>
            <person name="Schleper C."/>
            <person name="Guy L."/>
            <person name="Ettema T.J."/>
        </authorList>
    </citation>
    <scope>NUCLEOTIDE SEQUENCE</scope>
</reference>
<accession>A0A0F9IZF4</accession>
<name>A0A0F9IZF4_9ZZZZ</name>
<gene>
    <name evidence="1" type="ORF">LCGC14_1518420</name>
</gene>
<proteinExistence type="predicted"/>
<dbReference type="AlphaFoldDB" id="A0A0F9IZF4"/>
<evidence type="ECO:0000313" key="1">
    <source>
        <dbReference type="EMBL" id="KKM62759.1"/>
    </source>
</evidence>
<comment type="caution">
    <text evidence="1">The sequence shown here is derived from an EMBL/GenBank/DDBJ whole genome shotgun (WGS) entry which is preliminary data.</text>
</comment>
<dbReference type="EMBL" id="LAZR01011233">
    <property type="protein sequence ID" value="KKM62759.1"/>
    <property type="molecule type" value="Genomic_DNA"/>
</dbReference>
<protein>
    <submittedName>
        <fullName evidence="1">Uncharacterized protein</fullName>
    </submittedName>
</protein>
<sequence>MKIRCGFVSNSSSSAYILLLKKDFQFTDEQIEEIIGETGLEEERDEEMKGALNSALEHLKNGKDVWIEELPGCMGGAIAEALPDDLILTTVEMGPDAGQLINILTDEYVEKFQKALE</sequence>